<proteinExistence type="predicted"/>
<dbReference type="Proteomes" id="UP000019373">
    <property type="component" value="Unassembled WGS sequence"/>
</dbReference>
<organism evidence="3 4">
    <name type="scientific">Endocarpon pusillum (strain Z07020 / HMAS-L-300199)</name>
    <name type="common">Lichen-forming fungus</name>
    <dbReference type="NCBI Taxonomy" id="1263415"/>
    <lineage>
        <taxon>Eukaryota</taxon>
        <taxon>Fungi</taxon>
        <taxon>Dikarya</taxon>
        <taxon>Ascomycota</taxon>
        <taxon>Pezizomycotina</taxon>
        <taxon>Eurotiomycetes</taxon>
        <taxon>Chaetothyriomycetidae</taxon>
        <taxon>Verrucariales</taxon>
        <taxon>Verrucariaceae</taxon>
        <taxon>Endocarpon</taxon>
    </lineage>
</organism>
<feature type="region of interest" description="Disordered" evidence="1">
    <location>
        <begin position="1"/>
        <end position="20"/>
    </location>
</feature>
<keyword evidence="4" id="KW-1185">Reference proteome</keyword>
<protein>
    <recommendedName>
        <fullName evidence="2">Clr5 domain-containing protein</fullName>
    </recommendedName>
</protein>
<gene>
    <name evidence="3" type="ORF">EPUS_05195</name>
</gene>
<evidence type="ECO:0000256" key="1">
    <source>
        <dbReference type="SAM" id="MobiDB-lite"/>
    </source>
</evidence>
<evidence type="ECO:0000259" key="2">
    <source>
        <dbReference type="Pfam" id="PF14420"/>
    </source>
</evidence>
<dbReference type="InterPro" id="IPR011990">
    <property type="entry name" value="TPR-like_helical_dom_sf"/>
</dbReference>
<dbReference type="OrthoDB" id="5308957at2759"/>
<dbReference type="RefSeq" id="XP_007803943.1">
    <property type="nucleotide sequence ID" value="XM_007805752.1"/>
</dbReference>
<feature type="domain" description="Clr5" evidence="2">
    <location>
        <begin position="17"/>
        <end position="69"/>
    </location>
</feature>
<sequence length="547" mass="61719">MADTLTLSQSGNRGPTPAQWEAQKENIRRLYRVRNMTHKELAEEMTKIFGCRITAKMCKDRTTKWGFAKSIKKREYETIIEQQAKGEQNRQIWVRGKQVKQRDIDRYLKRRKIEDSPAHRYVDSAASVPQPTPEITNSGRSLISSNVTLSDPDDHPPDSSMWSMTEDTATECAQAQRAALGNSLAIVDTTGALYATEQNEHENFLSLNSPSPQEPLASLLTTPSWPTSPAFRLLLQEGLEESELSFADSVNRMESILNDTHTTQVMDKAQEKAINPPLAGSSLRIEEHLPQPSMPPGSEEVSDVASRWISVCSLASLQHSYGKIEIMRHALYEANKLFDEMIRTSDRQLLSSIVVFGAILEAHGKDNSVETLLSHTLVTSSNILGPRHAITVTIAWIVDVLSKKEPKARIRVSVSKLREISYEFEKDHGKLHPYYVTSVFNLAKALDLDNYADEAEPLLREIVEICPRIFARGHPQSIIAQMNLARLISKRGQFVEARFLMDSAVSSSEERWGSSHPYTLECLRRQAIMLESLESPERIEELLKRVL</sequence>
<reference evidence="4" key="1">
    <citation type="journal article" date="2014" name="BMC Genomics">
        <title>Genome characteristics reveal the impact of lichenization on lichen-forming fungus Endocarpon pusillum Hedwig (Verrucariales, Ascomycota).</title>
        <authorList>
            <person name="Wang Y.-Y."/>
            <person name="Liu B."/>
            <person name="Zhang X.-Y."/>
            <person name="Zhou Q.-M."/>
            <person name="Zhang T."/>
            <person name="Li H."/>
            <person name="Yu Y.-F."/>
            <person name="Zhang X.-L."/>
            <person name="Hao X.-Y."/>
            <person name="Wang M."/>
            <person name="Wang L."/>
            <person name="Wei J.-C."/>
        </authorList>
    </citation>
    <scope>NUCLEOTIDE SEQUENCE [LARGE SCALE GENOMIC DNA]</scope>
    <source>
        <strain evidence="4">Z07020 / HMAS-L-300199</strain>
    </source>
</reference>
<dbReference type="Pfam" id="PF14420">
    <property type="entry name" value="Clr5"/>
    <property type="match status" value="1"/>
</dbReference>
<dbReference type="GeneID" id="19240148"/>
<evidence type="ECO:0000313" key="3">
    <source>
        <dbReference type="EMBL" id="ERF70376.1"/>
    </source>
</evidence>
<feature type="region of interest" description="Disordered" evidence="1">
    <location>
        <begin position="123"/>
        <end position="158"/>
    </location>
</feature>
<dbReference type="EMBL" id="KE721319">
    <property type="protein sequence ID" value="ERF70376.1"/>
    <property type="molecule type" value="Genomic_DNA"/>
</dbReference>
<dbReference type="AlphaFoldDB" id="U1GF60"/>
<dbReference type="InterPro" id="IPR025676">
    <property type="entry name" value="Clr5_dom"/>
</dbReference>
<name>U1GF60_ENDPU</name>
<dbReference type="Gene3D" id="1.25.40.10">
    <property type="entry name" value="Tetratricopeptide repeat domain"/>
    <property type="match status" value="1"/>
</dbReference>
<accession>U1GF60</accession>
<dbReference type="PANTHER" id="PTHR38788">
    <property type="entry name" value="CLR5 DOMAIN-CONTAINING PROTEIN"/>
    <property type="match status" value="1"/>
</dbReference>
<dbReference type="SUPFAM" id="SSF48452">
    <property type="entry name" value="TPR-like"/>
    <property type="match status" value="1"/>
</dbReference>
<evidence type="ECO:0000313" key="4">
    <source>
        <dbReference type="Proteomes" id="UP000019373"/>
    </source>
</evidence>
<feature type="compositionally biased region" description="Polar residues" evidence="1">
    <location>
        <begin position="1"/>
        <end position="13"/>
    </location>
</feature>
<feature type="compositionally biased region" description="Polar residues" evidence="1">
    <location>
        <begin position="127"/>
        <end position="149"/>
    </location>
</feature>
<dbReference type="HOGENOM" id="CLU_497848_0_0_1"/>
<dbReference type="PANTHER" id="PTHR38788:SF3">
    <property type="entry name" value="CLR5 DOMAIN-CONTAINING PROTEIN"/>
    <property type="match status" value="1"/>
</dbReference>